<comment type="caution">
    <text evidence="3">The sequence shown here is derived from an EMBL/GenBank/DDBJ whole genome shotgun (WGS) entry which is preliminary data.</text>
</comment>
<dbReference type="RefSeq" id="WP_183654824.1">
    <property type="nucleotide sequence ID" value="NZ_BAAAXX010000091.1"/>
</dbReference>
<dbReference type="PANTHER" id="PTHR43798:SF31">
    <property type="entry name" value="AB HYDROLASE SUPERFAMILY PROTEIN YCLE"/>
    <property type="match status" value="1"/>
</dbReference>
<dbReference type="Proteomes" id="UP000579945">
    <property type="component" value="Unassembled WGS sequence"/>
</dbReference>
<organism evidence="3 4">
    <name type="scientific">Nonomuraea dietziae</name>
    <dbReference type="NCBI Taxonomy" id="65515"/>
    <lineage>
        <taxon>Bacteria</taxon>
        <taxon>Bacillati</taxon>
        <taxon>Actinomycetota</taxon>
        <taxon>Actinomycetes</taxon>
        <taxon>Streptosporangiales</taxon>
        <taxon>Streptosporangiaceae</taxon>
        <taxon>Nonomuraea</taxon>
    </lineage>
</organism>
<evidence type="ECO:0000256" key="1">
    <source>
        <dbReference type="ARBA" id="ARBA00022801"/>
    </source>
</evidence>
<accession>A0A7W5VDX2</accession>
<evidence type="ECO:0000313" key="3">
    <source>
        <dbReference type="EMBL" id="MBB3730303.1"/>
    </source>
</evidence>
<protein>
    <submittedName>
        <fullName evidence="3">Pimeloyl-ACP methyl ester carboxylesterase</fullName>
    </submittedName>
</protein>
<dbReference type="GeneID" id="95392458"/>
<evidence type="ECO:0000313" key="4">
    <source>
        <dbReference type="Proteomes" id="UP000579945"/>
    </source>
</evidence>
<dbReference type="InterPro" id="IPR029058">
    <property type="entry name" value="AB_hydrolase_fold"/>
</dbReference>
<dbReference type="EMBL" id="JACIBV010000001">
    <property type="protein sequence ID" value="MBB3730303.1"/>
    <property type="molecule type" value="Genomic_DNA"/>
</dbReference>
<keyword evidence="4" id="KW-1185">Reference proteome</keyword>
<dbReference type="Gene3D" id="3.40.50.1820">
    <property type="entry name" value="alpha/beta hydrolase"/>
    <property type="match status" value="1"/>
</dbReference>
<sequence length="265" mass="28954">MPHFRIEQSTLPHGLPRFSLGSGEPLIVLRGFAANHANPKGMERPLELKIVKPLAERFRVHAVTRAPGMRQGTTMAEIATQHAEALMEEFGEPVNVLGLSSGGSLALQLAADHPHTVRKLVVAGAGHRLTDLTRRVQRRYTEVAATGRRSLHLLAPLMTGSRLGQLALTPALWLMDPMMRPSDPADPLAFARAEDSFSIRGRLSEITAPTLVINGDRDLAYTPEIFRETAEGIPDCRHIVYPGASHMGSFTHPRFAADIADFVLS</sequence>
<dbReference type="Pfam" id="PF00561">
    <property type="entry name" value="Abhydrolase_1"/>
    <property type="match status" value="1"/>
</dbReference>
<dbReference type="GO" id="GO:0016020">
    <property type="term" value="C:membrane"/>
    <property type="evidence" value="ECO:0007669"/>
    <property type="project" value="TreeGrafter"/>
</dbReference>
<evidence type="ECO:0000259" key="2">
    <source>
        <dbReference type="Pfam" id="PF00561"/>
    </source>
</evidence>
<dbReference type="PANTHER" id="PTHR43798">
    <property type="entry name" value="MONOACYLGLYCEROL LIPASE"/>
    <property type="match status" value="1"/>
</dbReference>
<keyword evidence="1" id="KW-0378">Hydrolase</keyword>
<reference evidence="3 4" key="1">
    <citation type="submission" date="2020-08" db="EMBL/GenBank/DDBJ databases">
        <title>Sequencing the genomes of 1000 actinobacteria strains.</title>
        <authorList>
            <person name="Klenk H.-P."/>
        </authorList>
    </citation>
    <scope>NUCLEOTIDE SEQUENCE [LARGE SCALE GENOMIC DNA]</scope>
    <source>
        <strain evidence="3 4">DSM 44320</strain>
    </source>
</reference>
<dbReference type="InterPro" id="IPR050266">
    <property type="entry name" value="AB_hydrolase_sf"/>
</dbReference>
<dbReference type="AlphaFoldDB" id="A0A7W5VDX2"/>
<dbReference type="SUPFAM" id="SSF53474">
    <property type="entry name" value="alpha/beta-Hydrolases"/>
    <property type="match status" value="1"/>
</dbReference>
<feature type="domain" description="AB hydrolase-1" evidence="2">
    <location>
        <begin position="25"/>
        <end position="253"/>
    </location>
</feature>
<dbReference type="InterPro" id="IPR000073">
    <property type="entry name" value="AB_hydrolase_1"/>
</dbReference>
<name>A0A7W5VDX2_9ACTN</name>
<dbReference type="PRINTS" id="PR00111">
    <property type="entry name" value="ABHYDROLASE"/>
</dbReference>
<dbReference type="GO" id="GO:0016787">
    <property type="term" value="F:hydrolase activity"/>
    <property type="evidence" value="ECO:0007669"/>
    <property type="project" value="UniProtKB-KW"/>
</dbReference>
<proteinExistence type="predicted"/>
<gene>
    <name evidence="3" type="ORF">FHR33_006163</name>
</gene>